<dbReference type="InterPro" id="IPR002930">
    <property type="entry name" value="GCV_H"/>
</dbReference>
<evidence type="ECO:0000313" key="3">
    <source>
        <dbReference type="EMBL" id="TFJ27330.1"/>
    </source>
</evidence>
<dbReference type="PANTHER" id="PTHR11715">
    <property type="entry name" value="GLYCINE CLEAVAGE SYSTEM H PROTEIN"/>
    <property type="match status" value="1"/>
</dbReference>
<proteinExistence type="predicted"/>
<reference evidence="3 4" key="1">
    <citation type="journal article" date="2018" name="Int. J. Food Microbiol.">
        <title>Growth of Carnobacterium spp. isolated from chilled vacuum-packaged meat under relevant acidic conditions.</title>
        <authorList>
            <person name="Zhang P."/>
            <person name="Badoni M."/>
            <person name="Ganzle M."/>
            <person name="Yang X."/>
        </authorList>
    </citation>
    <scope>NUCLEOTIDE SEQUENCE [LARGE SCALE GENOMIC DNA]</scope>
    <source>
        <strain evidence="3 4">B2</strain>
    </source>
</reference>
<evidence type="ECO:0000313" key="4">
    <source>
        <dbReference type="Proteomes" id="UP000297938"/>
    </source>
</evidence>
<dbReference type="Proteomes" id="UP000297938">
    <property type="component" value="Unassembled WGS sequence"/>
</dbReference>
<dbReference type="AlphaFoldDB" id="A0A5F0MEM2"/>
<comment type="caution">
    <text evidence="3">The sequence shown here is derived from an EMBL/GenBank/DDBJ whole genome shotgun (WGS) entry which is preliminary data.</text>
</comment>
<dbReference type="GO" id="GO:0005829">
    <property type="term" value="C:cytosol"/>
    <property type="evidence" value="ECO:0007669"/>
    <property type="project" value="TreeGrafter"/>
</dbReference>
<dbReference type="InterPro" id="IPR033753">
    <property type="entry name" value="GCV_H/Fam206"/>
</dbReference>
<accession>A0A5F0MEM2</accession>
<dbReference type="InterPro" id="IPR000089">
    <property type="entry name" value="Biotin_lipoyl"/>
</dbReference>
<keyword evidence="1" id="KW-0450">Lipoyl</keyword>
<sequence length="118" mass="12812">MTIRYSDNGLWVQKAGNEYTLGLSIKGQDDLGEVMFVDLTDTAATIEKNETLIGVEAAKAVTELTAPFAGKLVKKNEGLSENPEALNSTDFSENWIAVLSDVDETEFNALSEKEPQIG</sequence>
<dbReference type="InterPro" id="IPR011053">
    <property type="entry name" value="Single_hybrid_motif"/>
</dbReference>
<dbReference type="EMBL" id="NRPP01000010">
    <property type="protein sequence ID" value="TFJ27330.1"/>
    <property type="molecule type" value="Genomic_DNA"/>
</dbReference>
<name>A0A5F0MEM2_CARDV</name>
<dbReference type="SUPFAM" id="SSF51230">
    <property type="entry name" value="Single hybrid motif"/>
    <property type="match status" value="1"/>
</dbReference>
<organism evidence="3 4">
    <name type="scientific">Carnobacterium divergens</name>
    <name type="common">Lactobacillus divergens</name>
    <dbReference type="NCBI Taxonomy" id="2748"/>
    <lineage>
        <taxon>Bacteria</taxon>
        <taxon>Bacillati</taxon>
        <taxon>Bacillota</taxon>
        <taxon>Bacilli</taxon>
        <taxon>Lactobacillales</taxon>
        <taxon>Carnobacteriaceae</taxon>
        <taxon>Carnobacterium</taxon>
    </lineage>
</organism>
<dbReference type="Pfam" id="PF01597">
    <property type="entry name" value="GCV_H"/>
    <property type="match status" value="1"/>
</dbReference>
<dbReference type="GO" id="GO:0019464">
    <property type="term" value="P:glycine decarboxylation via glycine cleavage system"/>
    <property type="evidence" value="ECO:0007669"/>
    <property type="project" value="InterPro"/>
</dbReference>
<dbReference type="PROSITE" id="PS50968">
    <property type="entry name" value="BIOTINYL_LIPOYL"/>
    <property type="match status" value="1"/>
</dbReference>
<evidence type="ECO:0000256" key="1">
    <source>
        <dbReference type="ARBA" id="ARBA00022823"/>
    </source>
</evidence>
<protein>
    <submittedName>
        <fullName evidence="3">Glycine cleavage system protein H</fullName>
    </submittedName>
</protein>
<feature type="domain" description="Lipoyl-binding" evidence="2">
    <location>
        <begin position="18"/>
        <end position="100"/>
    </location>
</feature>
<dbReference type="CDD" id="cd06848">
    <property type="entry name" value="GCS_H"/>
    <property type="match status" value="1"/>
</dbReference>
<dbReference type="Gene3D" id="2.40.50.100">
    <property type="match status" value="1"/>
</dbReference>
<gene>
    <name evidence="3" type="ORF">CKN69_05630</name>
</gene>
<evidence type="ECO:0000259" key="2">
    <source>
        <dbReference type="PROSITE" id="PS50968"/>
    </source>
</evidence>
<dbReference type="GO" id="GO:0005960">
    <property type="term" value="C:glycine cleavage complex"/>
    <property type="evidence" value="ECO:0007669"/>
    <property type="project" value="InterPro"/>
</dbReference>
<dbReference type="RefSeq" id="WP_135015382.1">
    <property type="nucleotide sequence ID" value="NZ_CBCPJQ010000005.1"/>
</dbReference>
<dbReference type="GO" id="GO:0009249">
    <property type="term" value="P:protein lipoylation"/>
    <property type="evidence" value="ECO:0007669"/>
    <property type="project" value="TreeGrafter"/>
</dbReference>
<dbReference type="PANTHER" id="PTHR11715:SF3">
    <property type="entry name" value="GLYCINE CLEAVAGE SYSTEM H PROTEIN-RELATED"/>
    <property type="match status" value="1"/>
</dbReference>